<feature type="non-terminal residue" evidence="1">
    <location>
        <position position="84"/>
    </location>
</feature>
<proteinExistence type="predicted"/>
<protein>
    <submittedName>
        <fullName evidence="1">Uncharacterized protein</fullName>
    </submittedName>
</protein>
<sequence length="84" mass="8917">MQSNLAEFVPAMKDIGEPTGGISSPVISPSVGEYSTLLQGLILLGMRQIKAQGCNACILDYMDGDGNFDGLSAMSFGVMHNFEE</sequence>
<name>A0ABR0KQK4_9PEZI</name>
<evidence type="ECO:0000313" key="1">
    <source>
        <dbReference type="EMBL" id="KAK5108099.1"/>
    </source>
</evidence>
<dbReference type="EMBL" id="JAVRRA010025718">
    <property type="protein sequence ID" value="KAK5108099.1"/>
    <property type="molecule type" value="Genomic_DNA"/>
</dbReference>
<comment type="caution">
    <text evidence="1">The sequence shown here is derived from an EMBL/GenBank/DDBJ whole genome shotgun (WGS) entry which is preliminary data.</text>
</comment>
<gene>
    <name evidence="1" type="ORF">LTR16_006135</name>
</gene>
<organism evidence="1 2">
    <name type="scientific">Cryomyces antarcticus</name>
    <dbReference type="NCBI Taxonomy" id="329879"/>
    <lineage>
        <taxon>Eukaryota</taxon>
        <taxon>Fungi</taxon>
        <taxon>Dikarya</taxon>
        <taxon>Ascomycota</taxon>
        <taxon>Pezizomycotina</taxon>
        <taxon>Dothideomycetes</taxon>
        <taxon>Dothideomycetes incertae sedis</taxon>
        <taxon>Cryomyces</taxon>
    </lineage>
</organism>
<dbReference type="Proteomes" id="UP001357485">
    <property type="component" value="Unassembled WGS sequence"/>
</dbReference>
<keyword evidence="2" id="KW-1185">Reference proteome</keyword>
<evidence type="ECO:0000313" key="2">
    <source>
        <dbReference type="Proteomes" id="UP001357485"/>
    </source>
</evidence>
<accession>A0ABR0KQK4</accession>
<reference evidence="1 2" key="1">
    <citation type="submission" date="2023-08" db="EMBL/GenBank/DDBJ databases">
        <title>Black Yeasts Isolated from many extreme environments.</title>
        <authorList>
            <person name="Coleine C."/>
            <person name="Stajich J.E."/>
            <person name="Selbmann L."/>
        </authorList>
    </citation>
    <scope>NUCLEOTIDE SEQUENCE [LARGE SCALE GENOMIC DNA]</scope>
    <source>
        <strain evidence="1 2">CCFEE 536</strain>
    </source>
</reference>